<protein>
    <submittedName>
        <fullName evidence="1">Uncharacterized protein</fullName>
    </submittedName>
</protein>
<name>A0A0F9CA94_9ZZZZ</name>
<proteinExistence type="predicted"/>
<gene>
    <name evidence="1" type="ORF">LCGC14_2427110</name>
</gene>
<dbReference type="AlphaFoldDB" id="A0A0F9CA94"/>
<dbReference type="EMBL" id="LAZR01037036">
    <property type="protein sequence ID" value="KKL23267.1"/>
    <property type="molecule type" value="Genomic_DNA"/>
</dbReference>
<comment type="caution">
    <text evidence="1">The sequence shown here is derived from an EMBL/GenBank/DDBJ whole genome shotgun (WGS) entry which is preliminary data.</text>
</comment>
<reference evidence="1" key="1">
    <citation type="journal article" date="2015" name="Nature">
        <title>Complex archaea that bridge the gap between prokaryotes and eukaryotes.</title>
        <authorList>
            <person name="Spang A."/>
            <person name="Saw J.H."/>
            <person name="Jorgensen S.L."/>
            <person name="Zaremba-Niedzwiedzka K."/>
            <person name="Martijn J."/>
            <person name="Lind A.E."/>
            <person name="van Eijk R."/>
            <person name="Schleper C."/>
            <person name="Guy L."/>
            <person name="Ettema T.J."/>
        </authorList>
    </citation>
    <scope>NUCLEOTIDE SEQUENCE</scope>
</reference>
<organism evidence="1">
    <name type="scientific">marine sediment metagenome</name>
    <dbReference type="NCBI Taxonomy" id="412755"/>
    <lineage>
        <taxon>unclassified sequences</taxon>
        <taxon>metagenomes</taxon>
        <taxon>ecological metagenomes</taxon>
    </lineage>
</organism>
<evidence type="ECO:0000313" key="1">
    <source>
        <dbReference type="EMBL" id="KKL23267.1"/>
    </source>
</evidence>
<sequence length="174" mass="20852">MDLLTEQDYSSDLAAYYLELEDFRRDKKLRDQQIDNLREQFLLSQISASAVRDSLNRLDLRGEKISSLMETWELDKYKYASIPSKSELDNFLVKEIITEGQYRDYMARHGFSQTMISWYLEDLSEEPIVRGRLPSRANLDEWLKKKLINETYYRTQMELIGYKEEYINLYIQSI</sequence>
<accession>A0A0F9CA94</accession>